<evidence type="ECO:0000313" key="3">
    <source>
        <dbReference type="Proteomes" id="UP001172457"/>
    </source>
</evidence>
<proteinExistence type="predicted"/>
<evidence type="ECO:0000259" key="1">
    <source>
        <dbReference type="Pfam" id="PF22936"/>
    </source>
</evidence>
<evidence type="ECO:0000313" key="2">
    <source>
        <dbReference type="EMBL" id="KAJ9558572.1"/>
    </source>
</evidence>
<name>A0AA38WF93_9ASTR</name>
<dbReference type="AlphaFoldDB" id="A0AA38WF93"/>
<dbReference type="Proteomes" id="UP001172457">
    <property type="component" value="Chromosome 3"/>
</dbReference>
<sequence length="187" mass="20427">MTSGNHNTVTISAEEYARLLETKNSTAPTATFDETGNSSTCLLSSTSEWVIDSGASDHMTGNPTLFSTFDKYMSPSYVTIADGSASFVLGPGTIELTPSVSLSYVLSLPKFSFNLLSVSRITRALNCSVEFFPEFCVFKDLLMKKIIGRGREVDGVNVYLVIRVKLYSLGPFCCSSHRPVRVRVVPL</sequence>
<organism evidence="2 3">
    <name type="scientific">Centaurea solstitialis</name>
    <name type="common">yellow star-thistle</name>
    <dbReference type="NCBI Taxonomy" id="347529"/>
    <lineage>
        <taxon>Eukaryota</taxon>
        <taxon>Viridiplantae</taxon>
        <taxon>Streptophyta</taxon>
        <taxon>Embryophyta</taxon>
        <taxon>Tracheophyta</taxon>
        <taxon>Spermatophyta</taxon>
        <taxon>Magnoliopsida</taxon>
        <taxon>eudicotyledons</taxon>
        <taxon>Gunneridae</taxon>
        <taxon>Pentapetalae</taxon>
        <taxon>asterids</taxon>
        <taxon>campanulids</taxon>
        <taxon>Asterales</taxon>
        <taxon>Asteraceae</taxon>
        <taxon>Carduoideae</taxon>
        <taxon>Cardueae</taxon>
        <taxon>Centaureinae</taxon>
        <taxon>Centaurea</taxon>
    </lineage>
</organism>
<comment type="caution">
    <text evidence="2">The sequence shown here is derived from an EMBL/GenBank/DDBJ whole genome shotgun (WGS) entry which is preliminary data.</text>
</comment>
<protein>
    <recommendedName>
        <fullName evidence="1">Retrovirus-related Pol polyprotein from transposon TNT 1-94-like beta-barrel domain-containing protein</fullName>
    </recommendedName>
</protein>
<reference evidence="2" key="1">
    <citation type="submission" date="2023-03" db="EMBL/GenBank/DDBJ databases">
        <title>Chromosome-scale reference genome and RAD-based genetic map of yellow starthistle (Centaurea solstitialis) reveal putative structural variation and QTLs associated with invader traits.</title>
        <authorList>
            <person name="Reatini B."/>
            <person name="Cang F.A."/>
            <person name="Jiang Q."/>
            <person name="Mckibben M.T.W."/>
            <person name="Barker M.S."/>
            <person name="Rieseberg L.H."/>
            <person name="Dlugosch K.M."/>
        </authorList>
    </citation>
    <scope>NUCLEOTIDE SEQUENCE</scope>
    <source>
        <strain evidence="2">CAN-66</strain>
        <tissue evidence="2">Leaf</tissue>
    </source>
</reference>
<keyword evidence="3" id="KW-1185">Reference proteome</keyword>
<gene>
    <name evidence="2" type="ORF">OSB04_013186</name>
</gene>
<dbReference type="EMBL" id="JARYMX010000003">
    <property type="protein sequence ID" value="KAJ9558572.1"/>
    <property type="molecule type" value="Genomic_DNA"/>
</dbReference>
<accession>A0AA38WF93</accession>
<dbReference type="Pfam" id="PF22936">
    <property type="entry name" value="Pol_BBD"/>
    <property type="match status" value="1"/>
</dbReference>
<dbReference type="InterPro" id="IPR054722">
    <property type="entry name" value="PolX-like_BBD"/>
</dbReference>
<feature type="domain" description="Retrovirus-related Pol polyprotein from transposon TNT 1-94-like beta-barrel" evidence="1">
    <location>
        <begin position="49"/>
        <end position="123"/>
    </location>
</feature>